<evidence type="ECO:0008006" key="3">
    <source>
        <dbReference type="Google" id="ProtNLM"/>
    </source>
</evidence>
<gene>
    <name evidence="1" type="ORF">BFN67_08955</name>
</gene>
<organism evidence="1 2">
    <name type="scientific">Manganibacter manganicus</name>
    <dbReference type="NCBI Taxonomy" id="1873176"/>
    <lineage>
        <taxon>Bacteria</taxon>
        <taxon>Pseudomonadati</taxon>
        <taxon>Pseudomonadota</taxon>
        <taxon>Alphaproteobacteria</taxon>
        <taxon>Hyphomicrobiales</taxon>
        <taxon>Phyllobacteriaceae</taxon>
        <taxon>Manganibacter</taxon>
    </lineage>
</organism>
<reference evidence="1 2" key="1">
    <citation type="journal article" date="2016" name="Int. J. Syst. Evol. Microbiol.">
        <title>Pseudaminobacter manganicus sp. nov., isolated from sludge of a manganese mine.</title>
        <authorList>
            <person name="Li J."/>
            <person name="Huang J."/>
            <person name="Liao S."/>
            <person name="Wang G."/>
        </authorList>
    </citation>
    <scope>NUCLEOTIDE SEQUENCE [LARGE SCALE GENOMIC DNA]</scope>
    <source>
        <strain evidence="1 2">JH-7</strain>
    </source>
</reference>
<dbReference type="AlphaFoldDB" id="A0A1V8RJM0"/>
<dbReference type="Proteomes" id="UP000191905">
    <property type="component" value="Unassembled WGS sequence"/>
</dbReference>
<proteinExistence type="predicted"/>
<protein>
    <recommendedName>
        <fullName evidence="3">Transposase DDE domain-containing protein</fullName>
    </recommendedName>
</protein>
<accession>A0A1V8RJM0</accession>
<dbReference type="EMBL" id="MDET01000059">
    <property type="protein sequence ID" value="OQM73410.1"/>
    <property type="molecule type" value="Genomic_DNA"/>
</dbReference>
<keyword evidence="2" id="KW-1185">Reference proteome</keyword>
<evidence type="ECO:0000313" key="2">
    <source>
        <dbReference type="Proteomes" id="UP000191905"/>
    </source>
</evidence>
<comment type="caution">
    <text evidence="1">The sequence shown here is derived from an EMBL/GenBank/DDBJ whole genome shotgun (WGS) entry which is preliminary data.</text>
</comment>
<evidence type="ECO:0000313" key="1">
    <source>
        <dbReference type="EMBL" id="OQM73410.1"/>
    </source>
</evidence>
<sequence>MIASGQSYLAEILRSHDPIASRWFLAVLTKARVLVRLRFRVGKLRVAKREWRRCDGARIFIRSINWVRTQPPERQHARRL</sequence>
<name>A0A1V8RJM0_9HYPH</name>